<gene>
    <name evidence="1" type="primary">deoC</name>
    <name evidence="1" type="ORF">E0946_04655</name>
</gene>
<reference evidence="1" key="1">
    <citation type="submission" date="2019-03" db="EMBL/GenBank/DDBJ databases">
        <title>Candidatus Syntrophosphaera thermopropionivorans: a novel player in syntrophic propionate oxidation during anaerobic digestion.</title>
        <authorList>
            <person name="Dyksma S."/>
        </authorList>
    </citation>
    <scope>NUCLEOTIDE SEQUENCE</scope>
    <source>
        <strain evidence="1">W5</strain>
    </source>
</reference>
<evidence type="ECO:0000313" key="2">
    <source>
        <dbReference type="Proteomes" id="UP000294588"/>
    </source>
</evidence>
<dbReference type="EMBL" id="SMOG01000012">
    <property type="protein sequence ID" value="TDF72926.1"/>
    <property type="molecule type" value="Genomic_DNA"/>
</dbReference>
<accession>A0AC61QIX0</accession>
<dbReference type="EC" id="4.1.2.4" evidence="1"/>
<keyword evidence="1" id="KW-0456">Lyase</keyword>
<sequence>MNEIEYIARKLFGDNPPCKCGGGHNICLGCNICRADQPDQIYDPLADIASVIDATLLKADATQSEVNALCDLANEYKCAAVCVNSHFSHPLQLRLNASVKSCTVINFPLGASYIYAVAAEALAVINTGIEELDMVQNLSAVKSGHPLHSYQLIKNIAEMTHSNDVLLKVILETCYLSKEEIITCALYAKKAGADFVKTSTGFGTAGATVENVRLLREIVGPKMGVKAAGGIRTREQALAMLNAGANRIGASNVKALL</sequence>
<comment type="caution">
    <text evidence="1">The sequence shown here is derived from an EMBL/GenBank/DDBJ whole genome shotgun (WGS) entry which is preliminary data.</text>
</comment>
<evidence type="ECO:0000313" key="1">
    <source>
        <dbReference type="EMBL" id="TDF72926.1"/>
    </source>
</evidence>
<proteinExistence type="predicted"/>
<keyword evidence="2" id="KW-1185">Reference proteome</keyword>
<dbReference type="Proteomes" id="UP000294588">
    <property type="component" value="Unassembled WGS sequence"/>
</dbReference>
<organism evidence="1 2">
    <name type="scientific">Candidatus Syntrophosphaera thermopropionivorans</name>
    <dbReference type="NCBI Taxonomy" id="2593015"/>
    <lineage>
        <taxon>Bacteria</taxon>
        <taxon>Pseudomonadati</taxon>
        <taxon>Candidatus Cloacimonadota</taxon>
        <taxon>Candidatus Cloacimonadia</taxon>
        <taxon>Candidatus Cloacimonadales</taxon>
        <taxon>Candidatus Cloacimonadaceae</taxon>
        <taxon>Candidatus Syntrophosphaera</taxon>
    </lineage>
</organism>
<protein>
    <submittedName>
        <fullName evidence="1">Deoxyribose-phosphate aldolase</fullName>
        <ecNumber evidence="1">4.1.2.4</ecNumber>
    </submittedName>
</protein>
<name>A0AC61QIX0_9BACT</name>